<name>A0A6S6M8U8_9BACT</name>
<dbReference type="EMBL" id="AP023213">
    <property type="protein sequence ID" value="BCG47921.1"/>
    <property type="molecule type" value="Genomic_DNA"/>
</dbReference>
<dbReference type="PROSITE" id="PS52050">
    <property type="entry name" value="WYL"/>
    <property type="match status" value="1"/>
</dbReference>
<evidence type="ECO:0000259" key="1">
    <source>
        <dbReference type="Pfam" id="PF13280"/>
    </source>
</evidence>
<dbReference type="KEGG" id="gbn:GEOBRER4_26710"/>
<sequence length="323" mass="37603">MGEQLFLERFIWFDNEARRDRYPNAFKLAAQFEISTKTAQRSIDYFRDRLQAPLEYLLSHKGYRYTDSSFQLPVTRISEAELLALLISRKLITEASAGSLAEDLEKVSRRLGSLLAANLPGRAKPEDAFSFRWKGISPTDPLTFKVVTSAILQGKLLSFCYYSPTASNCTMRTVEPHHMVNYMGNWHLIAFCRLRSDWRDFVLGRMTFPRVEEDLFKFRANEEWRPFLSNTFGIFQNRKSFDVVLRFTPDRARWVRGELWHEGQKEVIEADGSLLLTISASHEAEIVMEILKHGSQVVVVEPEWLRQKVALEIEQMSSRYLHH</sequence>
<dbReference type="Pfam" id="PF25583">
    <property type="entry name" value="WCX"/>
    <property type="match status" value="1"/>
</dbReference>
<gene>
    <name evidence="3" type="ORF">GEOBRER4_n2772</name>
</gene>
<keyword evidence="4" id="KW-1185">Reference proteome</keyword>
<evidence type="ECO:0000259" key="2">
    <source>
        <dbReference type="Pfam" id="PF25583"/>
    </source>
</evidence>
<evidence type="ECO:0000313" key="3">
    <source>
        <dbReference type="EMBL" id="BCG47921.1"/>
    </source>
</evidence>
<dbReference type="AlphaFoldDB" id="A0A6S6M8U8"/>
<dbReference type="PANTHER" id="PTHR34580:SF3">
    <property type="entry name" value="PROTEIN PAFB"/>
    <property type="match status" value="1"/>
</dbReference>
<feature type="domain" description="WCX" evidence="2">
    <location>
        <begin position="242"/>
        <end position="316"/>
    </location>
</feature>
<dbReference type="InterPro" id="IPR057727">
    <property type="entry name" value="WCX_dom"/>
</dbReference>
<feature type="domain" description="WYL" evidence="1">
    <location>
        <begin position="144"/>
        <end position="207"/>
    </location>
</feature>
<dbReference type="PANTHER" id="PTHR34580">
    <property type="match status" value="1"/>
</dbReference>
<accession>A0A6S6M8U8</accession>
<dbReference type="InterPro" id="IPR026881">
    <property type="entry name" value="WYL_dom"/>
</dbReference>
<dbReference type="RefSeq" id="WP_185242744.1">
    <property type="nucleotide sequence ID" value="NZ_AP023213.1"/>
</dbReference>
<protein>
    <submittedName>
        <fullName evidence="3">Transcriptional regulator, YafY family</fullName>
    </submittedName>
</protein>
<dbReference type="InterPro" id="IPR051534">
    <property type="entry name" value="CBASS_pafABC_assoc_protein"/>
</dbReference>
<dbReference type="Pfam" id="PF13280">
    <property type="entry name" value="WYL"/>
    <property type="match status" value="1"/>
</dbReference>
<reference evidence="3 4" key="1">
    <citation type="submission" date="2020-06" db="EMBL/GenBank/DDBJ databases">
        <title>Interaction of electrochemicaly active bacteria, Geobacter bremensis R4 on different carbon anode.</title>
        <authorList>
            <person name="Meng L."/>
            <person name="Yoshida N."/>
        </authorList>
    </citation>
    <scope>NUCLEOTIDE SEQUENCE [LARGE SCALE GENOMIC DNA]</scope>
    <source>
        <strain evidence="3 4">R4</strain>
    </source>
</reference>
<proteinExistence type="predicted"/>
<organism evidence="3 4">
    <name type="scientific">Citrifermentans bremense</name>
    <dbReference type="NCBI Taxonomy" id="60035"/>
    <lineage>
        <taxon>Bacteria</taxon>
        <taxon>Pseudomonadati</taxon>
        <taxon>Thermodesulfobacteriota</taxon>
        <taxon>Desulfuromonadia</taxon>
        <taxon>Geobacterales</taxon>
        <taxon>Geobacteraceae</taxon>
        <taxon>Citrifermentans</taxon>
    </lineage>
</organism>
<evidence type="ECO:0000313" key="4">
    <source>
        <dbReference type="Proteomes" id="UP000515472"/>
    </source>
</evidence>
<dbReference type="Proteomes" id="UP000515472">
    <property type="component" value="Chromosome"/>
</dbReference>